<dbReference type="PANTHER" id="PTHR11060:SF0">
    <property type="entry name" value="PROTEIN MEMO1"/>
    <property type="match status" value="1"/>
</dbReference>
<dbReference type="PANTHER" id="PTHR11060">
    <property type="entry name" value="PROTEIN MEMO1"/>
    <property type="match status" value="1"/>
</dbReference>
<dbReference type="HAMAP" id="MF_00055">
    <property type="entry name" value="MEMO1"/>
    <property type="match status" value="1"/>
</dbReference>
<evidence type="ECO:0000256" key="1">
    <source>
        <dbReference type="ARBA" id="ARBA00006315"/>
    </source>
</evidence>
<dbReference type="EMBL" id="QMWP01000046">
    <property type="protein sequence ID" value="RLG70599.1"/>
    <property type="molecule type" value="Genomic_DNA"/>
</dbReference>
<dbReference type="Proteomes" id="UP000278031">
    <property type="component" value="Unassembled WGS sequence"/>
</dbReference>
<evidence type="ECO:0000313" key="4">
    <source>
        <dbReference type="Proteomes" id="UP000278031"/>
    </source>
</evidence>
<dbReference type="AlphaFoldDB" id="A0A497JIV8"/>
<dbReference type="InterPro" id="IPR002737">
    <property type="entry name" value="MEMO1_fam"/>
</dbReference>
<protein>
    <recommendedName>
        <fullName evidence="2">MEMO1 family protein DRO04_01605</fullName>
    </recommendedName>
</protein>
<name>A0A497JIV8_9ARCH</name>
<dbReference type="Gene3D" id="3.40.830.10">
    <property type="entry name" value="LigB-like"/>
    <property type="match status" value="1"/>
</dbReference>
<proteinExistence type="inferred from homology"/>
<dbReference type="Pfam" id="PF01875">
    <property type="entry name" value="Memo"/>
    <property type="match status" value="1"/>
</dbReference>
<reference evidence="3 4" key="1">
    <citation type="submission" date="2018-06" db="EMBL/GenBank/DDBJ databases">
        <title>Extensive metabolic versatility and redundancy in microbially diverse, dynamic hydrothermal sediments.</title>
        <authorList>
            <person name="Dombrowski N."/>
            <person name="Teske A."/>
            <person name="Baker B.J."/>
        </authorList>
    </citation>
    <scope>NUCLEOTIDE SEQUENCE [LARGE SCALE GENOMIC DNA]</scope>
    <source>
        <strain evidence="3">B51_G17</strain>
    </source>
</reference>
<accession>A0A497JIV8</accession>
<dbReference type="CDD" id="cd07361">
    <property type="entry name" value="MEMO_like"/>
    <property type="match status" value="1"/>
</dbReference>
<dbReference type="NCBIfam" id="TIGR04336">
    <property type="entry name" value="AmmeMemoSam_B"/>
    <property type="match status" value="1"/>
</dbReference>
<organism evidence="3 4">
    <name type="scientific">Candidatus Iainarchaeum sp</name>
    <dbReference type="NCBI Taxonomy" id="3101447"/>
    <lineage>
        <taxon>Archaea</taxon>
        <taxon>Candidatus Iainarchaeota</taxon>
        <taxon>Candidatus Iainarchaeia</taxon>
        <taxon>Candidatus Iainarchaeales</taxon>
        <taxon>Candidatus Iainarchaeaceae</taxon>
        <taxon>Candidatus Iainarchaeum</taxon>
    </lineage>
</organism>
<comment type="caution">
    <text evidence="3">The sequence shown here is derived from an EMBL/GenBank/DDBJ whole genome shotgun (WGS) entry which is preliminary data.</text>
</comment>
<gene>
    <name evidence="3" type="primary">amrB</name>
    <name evidence="3" type="ORF">DRO04_01605</name>
</gene>
<evidence type="ECO:0000313" key="3">
    <source>
        <dbReference type="EMBL" id="RLG70599.1"/>
    </source>
</evidence>
<evidence type="ECO:0000256" key="2">
    <source>
        <dbReference type="HAMAP-Rule" id="MF_00055"/>
    </source>
</evidence>
<sequence length="264" mass="29313">MEIRDAAVEGLFYPRGQNLQKTLQNLFKNENFEEKFTAGIVPHAGFVYSGKVAAKILSKVKKAKTFVIIGPNHTGYGSLISLSSAEIWRNSLGDIKVDKELAEALLNEFSLAKYDDSAHFQEHSIEVILPFLQYRFKDFKILPIVIFPLSLEEARLFAQALASLYKKKEFTLLISSDFTHYQPLDAAKEKDKLAIDAIIKLDTSKFVSLITERNISICNPSGIVTLIEFCKLLNLKGSLLFYDTSATVSGNSASVVGYAAIGFA</sequence>
<comment type="similarity">
    <text evidence="1 2">Belongs to the MEMO1 family.</text>
</comment>